<dbReference type="AlphaFoldDB" id="A0A0B2V2S3"/>
<dbReference type="STRING" id="6265.A0A0B2V2S3"/>
<keyword evidence="1" id="KW-0175">Coiled coil</keyword>
<feature type="compositionally biased region" description="Polar residues" evidence="2">
    <location>
        <begin position="150"/>
        <end position="162"/>
    </location>
</feature>
<protein>
    <submittedName>
        <fullName evidence="3">Uncharacterized protein</fullName>
    </submittedName>
</protein>
<dbReference type="OrthoDB" id="6154712at2759"/>
<evidence type="ECO:0000256" key="1">
    <source>
        <dbReference type="SAM" id="Coils"/>
    </source>
</evidence>
<sequence>MNDRLKRMSASVVQVAATVGKANDRAETPDSLIGSGSDAASEEHRLVANKAKDSESEFGSLNSVRIADEDDDSCIGQKPAKVVVSQSAEDPHNFELKRTATEVVRRSNSGLLSQQNSAWDIASAANDFSDDESAGVPRLGVEASLGRAGTSNTYTASRSMSNLRPAPAVAHPSGGSPRRPRKKWDMSGDAAGYASPLALQQQQQQAAIYGAYNGSPATNPPLPSGFMTMNGTHIYHSPSVVNRPAVDEMSSSVSMPGINQAARPQPSVVQSSSKGALGNLQTMGMVQGSGYMPPKPADLPLQQTLPGERKLSVPSHQSSPGDATFARTSPQRCSLTKRFMLSTPGATEPRTVWTPPAISTRRSASSMQYSTPQAGGASALIRRQSELPASGGRLYQQNTAGLGAMGSEEGGRSSRRARTMHRLKSRRMTIGAVEQEQTTNAAATANANLFTSPKEDDYATSDLHLRSRSQSPSQLALNALGDDYLHRAHRQARFLDSDMSVYSTVTMTSSRLTPASSRSNLRTIGTTNRQSSQAINKLNEMRDKLRKSQENLAGAIGDEAAGASTSLLMSRSRSIGNLRFSAALPVSGQRSDLASANYVAASTFPHDGSHMPGADSENKNDSSTLLSARSRYVARSVGNLHNNQDAADSAEDSSSTAHPYPPPRAPRRLAQTIESLKKASNPDLTQLVIGEDSIHAAGDLDTEAYYSSASLPRNQRGKGAVQKRVERYHPHSRVSRDTTSGESDSNASDANNSPLLQGAGIGGSQNVAKRYFSTVNGPNRSVSSMEGMPRPGMLQNARRIFEQQRHSSSNVPRRAPNYLAQKLAGGDIVGPDMGAEECPRQPVSPNEAATLPDFDTKSPQSKRKISDADTRDSVR</sequence>
<comment type="caution">
    <text evidence="3">The sequence shown here is derived from an EMBL/GenBank/DDBJ whole genome shotgun (WGS) entry which is preliminary data.</text>
</comment>
<feature type="compositionally biased region" description="Low complexity" evidence="2">
    <location>
        <begin position="743"/>
        <end position="753"/>
    </location>
</feature>
<gene>
    <name evidence="3" type="ORF">Tcan_10746</name>
</gene>
<evidence type="ECO:0000313" key="3">
    <source>
        <dbReference type="EMBL" id="KHN75325.1"/>
    </source>
</evidence>
<accession>A0A0B2V2S3</accession>
<feature type="region of interest" description="Disordered" evidence="2">
    <location>
        <begin position="309"/>
        <end position="331"/>
    </location>
</feature>
<proteinExistence type="predicted"/>
<evidence type="ECO:0000313" key="4">
    <source>
        <dbReference type="Proteomes" id="UP000031036"/>
    </source>
</evidence>
<keyword evidence="4" id="KW-1185">Reference proteome</keyword>
<feature type="region of interest" description="Disordered" evidence="2">
    <location>
        <begin position="150"/>
        <end position="186"/>
    </location>
</feature>
<feature type="coiled-coil region" evidence="1">
    <location>
        <begin position="528"/>
        <end position="558"/>
    </location>
</feature>
<dbReference type="EMBL" id="JPKZ01002763">
    <property type="protein sequence ID" value="KHN75325.1"/>
    <property type="molecule type" value="Genomic_DNA"/>
</dbReference>
<evidence type="ECO:0000256" key="2">
    <source>
        <dbReference type="SAM" id="MobiDB-lite"/>
    </source>
</evidence>
<feature type="region of interest" description="Disordered" evidence="2">
    <location>
        <begin position="708"/>
        <end position="762"/>
    </location>
</feature>
<feature type="compositionally biased region" description="Basic and acidic residues" evidence="2">
    <location>
        <begin position="864"/>
        <end position="875"/>
    </location>
</feature>
<name>A0A0B2V2S3_TOXCA</name>
<reference evidence="3 4" key="1">
    <citation type="submission" date="2014-11" db="EMBL/GenBank/DDBJ databases">
        <title>Genetic blueprint of the zoonotic pathogen Toxocara canis.</title>
        <authorList>
            <person name="Zhu X.-Q."/>
            <person name="Korhonen P.K."/>
            <person name="Cai H."/>
            <person name="Young N.D."/>
            <person name="Nejsum P."/>
            <person name="von Samson-Himmelstjerna G."/>
            <person name="Boag P.R."/>
            <person name="Tan P."/>
            <person name="Li Q."/>
            <person name="Min J."/>
            <person name="Yang Y."/>
            <person name="Wang X."/>
            <person name="Fang X."/>
            <person name="Hall R.S."/>
            <person name="Hofmann A."/>
            <person name="Sternberg P.W."/>
            <person name="Jex A.R."/>
            <person name="Gasser R.B."/>
        </authorList>
    </citation>
    <scope>NUCLEOTIDE SEQUENCE [LARGE SCALE GENOMIC DNA]</scope>
    <source>
        <strain evidence="3">PN_DK_2014</strain>
    </source>
</reference>
<feature type="compositionally biased region" description="Polar residues" evidence="2">
    <location>
        <begin position="314"/>
        <end position="331"/>
    </location>
</feature>
<organism evidence="3 4">
    <name type="scientific">Toxocara canis</name>
    <name type="common">Canine roundworm</name>
    <dbReference type="NCBI Taxonomy" id="6265"/>
    <lineage>
        <taxon>Eukaryota</taxon>
        <taxon>Metazoa</taxon>
        <taxon>Ecdysozoa</taxon>
        <taxon>Nematoda</taxon>
        <taxon>Chromadorea</taxon>
        <taxon>Rhabditida</taxon>
        <taxon>Spirurina</taxon>
        <taxon>Ascaridomorpha</taxon>
        <taxon>Ascaridoidea</taxon>
        <taxon>Toxocaridae</taxon>
        <taxon>Toxocara</taxon>
    </lineage>
</organism>
<dbReference type="Proteomes" id="UP000031036">
    <property type="component" value="Unassembled WGS sequence"/>
</dbReference>
<feature type="region of interest" description="Disordered" evidence="2">
    <location>
        <begin position="641"/>
        <end position="666"/>
    </location>
</feature>
<feature type="region of interest" description="Disordered" evidence="2">
    <location>
        <begin position="398"/>
        <end position="418"/>
    </location>
</feature>
<dbReference type="OMA" id="WIEVIYW"/>
<feature type="region of interest" description="Disordered" evidence="2">
    <location>
        <begin position="825"/>
        <end position="875"/>
    </location>
</feature>